<evidence type="ECO:0000313" key="1">
    <source>
        <dbReference type="EMBL" id="ASJ06673.1"/>
    </source>
</evidence>
<dbReference type="EMBL" id="CP015102">
    <property type="protein sequence ID" value="ASJ06673.1"/>
    <property type="molecule type" value="Genomic_DNA"/>
</dbReference>
<proteinExistence type="predicted"/>
<gene>
    <name evidence="1" type="ORF">A3L08_04720</name>
</gene>
<dbReference type="Proteomes" id="UP000197418">
    <property type="component" value="Chromosome"/>
</dbReference>
<keyword evidence="2" id="KW-1185">Reference proteome</keyword>
<accession>A0A218P7C1</accession>
<sequence>MSYITQSAVSRCLRMNRCALIEVEKLLDIDEKLRKPAETIMKKNSNEYYIHGALVKISILRCLEKVVCSFHSKSYLKLIQSSAESADS</sequence>
<name>A0A218P7C1_9EURY</name>
<evidence type="ECO:0000313" key="2">
    <source>
        <dbReference type="Proteomes" id="UP000197418"/>
    </source>
</evidence>
<dbReference type="KEGG" id="tpaf:A3L08_04720"/>
<reference evidence="1 2" key="1">
    <citation type="submission" date="2016-04" db="EMBL/GenBank/DDBJ databases">
        <title>Complete genome sequence of Thermococcus pacificus type strain P4.</title>
        <authorList>
            <person name="Oger P.M."/>
        </authorList>
    </citation>
    <scope>NUCLEOTIDE SEQUENCE [LARGE SCALE GENOMIC DNA]</scope>
    <source>
        <strain evidence="1 2">P-4</strain>
    </source>
</reference>
<dbReference type="AlphaFoldDB" id="A0A218P7C1"/>
<protein>
    <submittedName>
        <fullName evidence="1">Uncharacterized protein</fullName>
    </submittedName>
</protein>
<organism evidence="1 2">
    <name type="scientific">Thermococcus pacificus</name>
    <dbReference type="NCBI Taxonomy" id="71998"/>
    <lineage>
        <taxon>Archaea</taxon>
        <taxon>Methanobacteriati</taxon>
        <taxon>Methanobacteriota</taxon>
        <taxon>Thermococci</taxon>
        <taxon>Thermococcales</taxon>
        <taxon>Thermococcaceae</taxon>
        <taxon>Thermococcus</taxon>
    </lineage>
</organism>